<proteinExistence type="predicted"/>
<evidence type="ECO:0000313" key="2">
    <source>
        <dbReference type="Proteomes" id="UP000184267"/>
    </source>
</evidence>
<name>A0A1M2W1H1_TRAPU</name>
<sequence>MAYVVQALGAGGPALFWLSYTASYQAHVSDSKTLADARKEAREFGKEKRREIRRRVQEYNELKAAQDSPLEDDPRT</sequence>
<dbReference type="Proteomes" id="UP000184267">
    <property type="component" value="Unassembled WGS sequence"/>
</dbReference>
<organism evidence="1 2">
    <name type="scientific">Trametes pubescens</name>
    <name type="common">White-rot fungus</name>
    <dbReference type="NCBI Taxonomy" id="154538"/>
    <lineage>
        <taxon>Eukaryota</taxon>
        <taxon>Fungi</taxon>
        <taxon>Dikarya</taxon>
        <taxon>Basidiomycota</taxon>
        <taxon>Agaricomycotina</taxon>
        <taxon>Agaricomycetes</taxon>
        <taxon>Polyporales</taxon>
        <taxon>Polyporaceae</taxon>
        <taxon>Trametes</taxon>
    </lineage>
</organism>
<dbReference type="OrthoDB" id="445556at2759"/>
<accession>A0A1M2W1H1</accession>
<comment type="caution">
    <text evidence="1">The sequence shown here is derived from an EMBL/GenBank/DDBJ whole genome shotgun (WGS) entry which is preliminary data.</text>
</comment>
<dbReference type="EMBL" id="MNAD01000373">
    <property type="protein sequence ID" value="OJT13688.1"/>
    <property type="molecule type" value="Genomic_DNA"/>
</dbReference>
<evidence type="ECO:0000313" key="1">
    <source>
        <dbReference type="EMBL" id="OJT13688.1"/>
    </source>
</evidence>
<keyword evidence="2" id="KW-1185">Reference proteome</keyword>
<protein>
    <submittedName>
        <fullName evidence="1">Uncharacterized protein</fullName>
    </submittedName>
</protein>
<reference evidence="1 2" key="1">
    <citation type="submission" date="2016-10" db="EMBL/GenBank/DDBJ databases">
        <title>Genome sequence of the basidiomycete white-rot fungus Trametes pubescens.</title>
        <authorList>
            <person name="Makela M.R."/>
            <person name="Granchi Z."/>
            <person name="Peng M."/>
            <person name="De Vries R.P."/>
            <person name="Grigoriev I."/>
            <person name="Riley R."/>
            <person name="Hilden K."/>
        </authorList>
    </citation>
    <scope>NUCLEOTIDE SEQUENCE [LARGE SCALE GENOMIC DNA]</scope>
    <source>
        <strain evidence="1 2">FBCC735</strain>
    </source>
</reference>
<gene>
    <name evidence="1" type="ORF">TRAPUB_9787</name>
</gene>
<dbReference type="AlphaFoldDB" id="A0A1M2W1H1"/>